<evidence type="ECO:0000313" key="5">
    <source>
        <dbReference type="Proteomes" id="UP000193964"/>
    </source>
</evidence>
<dbReference type="InterPro" id="IPR003959">
    <property type="entry name" value="ATPase_AAA_core"/>
</dbReference>
<gene>
    <name evidence="4" type="ORF">AWC31_04575</name>
</gene>
<dbReference type="Proteomes" id="UP000193964">
    <property type="component" value="Unassembled WGS sequence"/>
</dbReference>
<dbReference type="GO" id="GO:0016887">
    <property type="term" value="F:ATP hydrolysis activity"/>
    <property type="evidence" value="ECO:0007669"/>
    <property type="project" value="InterPro"/>
</dbReference>
<keyword evidence="1" id="KW-0547">Nucleotide-binding</keyword>
<dbReference type="Pfam" id="PF00004">
    <property type="entry name" value="AAA"/>
    <property type="match status" value="1"/>
</dbReference>
<protein>
    <submittedName>
        <fullName evidence="4">ATPase</fullName>
    </submittedName>
</protein>
<dbReference type="PANTHER" id="PTHR45991:SF1">
    <property type="entry name" value="PACHYTENE CHECKPOINT PROTEIN 2 HOMOLOG"/>
    <property type="match status" value="1"/>
</dbReference>
<evidence type="ECO:0000256" key="1">
    <source>
        <dbReference type="ARBA" id="ARBA00022741"/>
    </source>
</evidence>
<reference evidence="4 5" key="1">
    <citation type="submission" date="2016-01" db="EMBL/GenBank/DDBJ databases">
        <title>The new phylogeny of the genus Mycobacterium.</title>
        <authorList>
            <person name="Tarcisio F."/>
            <person name="Conor M."/>
            <person name="Antonella G."/>
            <person name="Elisabetta G."/>
            <person name="Giulia F.S."/>
            <person name="Sara T."/>
            <person name="Anna F."/>
            <person name="Clotilde B."/>
            <person name="Roberto B."/>
            <person name="Veronica D.S."/>
            <person name="Fabio R."/>
            <person name="Monica P."/>
            <person name="Olivier J."/>
            <person name="Enrico T."/>
            <person name="Nicola S."/>
        </authorList>
    </citation>
    <scope>NUCLEOTIDE SEQUENCE [LARGE SCALE GENOMIC DNA]</scope>
    <source>
        <strain evidence="4 5">ATCC 700010</strain>
    </source>
</reference>
<dbReference type="Gene3D" id="3.40.50.300">
    <property type="entry name" value="P-loop containing nucleotide triphosphate hydrolases"/>
    <property type="match status" value="1"/>
</dbReference>
<evidence type="ECO:0000259" key="3">
    <source>
        <dbReference type="SMART" id="SM00382"/>
    </source>
</evidence>
<sequence>MTPAALPPGVLSVHALPADHHDGPWDHIITADGVKDRLLNHALLTLLHGPALGTLAGLPHGLIILAGPPGTGKTTLARGLAQTAARAVAGRGATTYVEIDPHAFPSELLGESQRNITTLMTGTIPELAARRPHTIVLVDEVESFAVRRSAASFGSNPVDVHRATDALLAGIDAVAADLPRVLFVATTNFTEAVDEAFLSRADLVLELSLPDTATIAAIIRHSLLELAVLWPGIAPLTGDDGLHARLADVWAGLDGRRVRKLVLSALTLRREVVRDPNTLTADDLLAAVNVVTPDPASLRELELR</sequence>
<dbReference type="GO" id="GO:0005694">
    <property type="term" value="C:chromosome"/>
    <property type="evidence" value="ECO:0007669"/>
    <property type="project" value="TreeGrafter"/>
</dbReference>
<accession>A0A1X2EWX0</accession>
<dbReference type="InterPro" id="IPR003593">
    <property type="entry name" value="AAA+_ATPase"/>
</dbReference>
<dbReference type="GO" id="GO:0005524">
    <property type="term" value="F:ATP binding"/>
    <property type="evidence" value="ECO:0007669"/>
    <property type="project" value="UniProtKB-KW"/>
</dbReference>
<dbReference type="InterPro" id="IPR027417">
    <property type="entry name" value="P-loop_NTPase"/>
</dbReference>
<dbReference type="AlphaFoldDB" id="A0A1X2EWX0"/>
<comment type="caution">
    <text evidence="4">The sequence shown here is derived from an EMBL/GenBank/DDBJ whole genome shotgun (WGS) entry which is preliminary data.</text>
</comment>
<dbReference type="OrthoDB" id="9809379at2"/>
<evidence type="ECO:0000256" key="2">
    <source>
        <dbReference type="ARBA" id="ARBA00022840"/>
    </source>
</evidence>
<feature type="domain" description="AAA+ ATPase" evidence="3">
    <location>
        <begin position="59"/>
        <end position="211"/>
    </location>
</feature>
<organism evidence="4 5">
    <name type="scientific">Mycolicibacterium wolinskyi</name>
    <dbReference type="NCBI Taxonomy" id="59750"/>
    <lineage>
        <taxon>Bacteria</taxon>
        <taxon>Bacillati</taxon>
        <taxon>Actinomycetota</taxon>
        <taxon>Actinomycetes</taxon>
        <taxon>Mycobacteriales</taxon>
        <taxon>Mycobacteriaceae</taxon>
        <taxon>Mycolicibacterium</taxon>
    </lineage>
</organism>
<name>A0A1X2EWX0_9MYCO</name>
<proteinExistence type="predicted"/>
<evidence type="ECO:0000313" key="4">
    <source>
        <dbReference type="EMBL" id="ORX10692.1"/>
    </source>
</evidence>
<dbReference type="EMBL" id="LQQA01000032">
    <property type="protein sequence ID" value="ORX10692.1"/>
    <property type="molecule type" value="Genomic_DNA"/>
</dbReference>
<dbReference type="InterPro" id="IPR044539">
    <property type="entry name" value="Pch2-like"/>
</dbReference>
<dbReference type="SMART" id="SM00382">
    <property type="entry name" value="AAA"/>
    <property type="match status" value="1"/>
</dbReference>
<dbReference type="SUPFAM" id="SSF52540">
    <property type="entry name" value="P-loop containing nucleoside triphosphate hydrolases"/>
    <property type="match status" value="1"/>
</dbReference>
<dbReference type="PANTHER" id="PTHR45991">
    <property type="entry name" value="PACHYTENE CHECKPOINT PROTEIN 2"/>
    <property type="match status" value="1"/>
</dbReference>
<keyword evidence="2" id="KW-0067">ATP-binding</keyword>